<feature type="chain" id="PRO_5015627585" description="Type II secretion system protein GspG C-terminal domain-containing protein" evidence="1">
    <location>
        <begin position="30"/>
        <end position="138"/>
    </location>
</feature>
<gene>
    <name evidence="2" type="ORF">C5Y93_22875</name>
</gene>
<name>A0A2S8GGV6_9BACT</name>
<evidence type="ECO:0000256" key="1">
    <source>
        <dbReference type="SAM" id="SignalP"/>
    </source>
</evidence>
<comment type="caution">
    <text evidence="2">The sequence shown here is derived from an EMBL/GenBank/DDBJ whole genome shotgun (WGS) entry which is preliminary data.</text>
</comment>
<proteinExistence type="predicted"/>
<evidence type="ECO:0000313" key="2">
    <source>
        <dbReference type="EMBL" id="PQO43501.1"/>
    </source>
</evidence>
<keyword evidence="1" id="KW-0732">Signal</keyword>
<accession>A0A2S8GGV6</accession>
<sequence length="138" mass="15193">MMSARLLVLMLFTLVIAALFLCVMQTRHAAVDARRQHDTYVAIHELGHKFELYLVEFKGMPKGDVSSVVSVVDSTYGRLSPEVVALAESGKDAWGTTLVWAPIGENSWVLRSAGANHVDEFGQGDDIQFIVDESLGRD</sequence>
<evidence type="ECO:0008006" key="4">
    <source>
        <dbReference type="Google" id="ProtNLM"/>
    </source>
</evidence>
<feature type="signal peptide" evidence="1">
    <location>
        <begin position="1"/>
        <end position="29"/>
    </location>
</feature>
<dbReference type="AlphaFoldDB" id="A0A2S8GGV6"/>
<reference evidence="2 3" key="1">
    <citation type="submission" date="2018-02" db="EMBL/GenBank/DDBJ databases">
        <title>Comparative genomes isolates from brazilian mangrove.</title>
        <authorList>
            <person name="Araujo J.E."/>
            <person name="Taketani R.G."/>
            <person name="Silva M.C.P."/>
            <person name="Loureco M.V."/>
            <person name="Andreote F.D."/>
        </authorList>
    </citation>
    <scope>NUCLEOTIDE SEQUENCE [LARGE SCALE GENOMIC DNA]</scope>
    <source>
        <strain evidence="2 3">Nap-Phe MGV</strain>
    </source>
</reference>
<protein>
    <recommendedName>
        <fullName evidence="4">Type II secretion system protein GspG C-terminal domain-containing protein</fullName>
    </recommendedName>
</protein>
<organism evidence="2 3">
    <name type="scientific">Blastopirellula marina</name>
    <dbReference type="NCBI Taxonomy" id="124"/>
    <lineage>
        <taxon>Bacteria</taxon>
        <taxon>Pseudomonadati</taxon>
        <taxon>Planctomycetota</taxon>
        <taxon>Planctomycetia</taxon>
        <taxon>Pirellulales</taxon>
        <taxon>Pirellulaceae</taxon>
        <taxon>Blastopirellula</taxon>
    </lineage>
</organism>
<evidence type="ECO:0000313" key="3">
    <source>
        <dbReference type="Proteomes" id="UP000237819"/>
    </source>
</evidence>
<dbReference type="Proteomes" id="UP000237819">
    <property type="component" value="Unassembled WGS sequence"/>
</dbReference>
<dbReference type="EMBL" id="PUHZ01000023">
    <property type="protein sequence ID" value="PQO43501.1"/>
    <property type="molecule type" value="Genomic_DNA"/>
</dbReference>